<name>A0A3B1AND1_9ZZZZ</name>
<dbReference type="Gene3D" id="3.20.10.10">
    <property type="entry name" value="D-amino Acid Aminotransferase, subunit A, domain 2"/>
    <property type="match status" value="1"/>
</dbReference>
<evidence type="ECO:0000256" key="7">
    <source>
        <dbReference type="ARBA" id="ARBA00035633"/>
    </source>
</evidence>
<dbReference type="NCBIfam" id="TIGR03461">
    <property type="entry name" value="pabC_Proteo"/>
    <property type="match status" value="1"/>
</dbReference>
<reference evidence="10" key="1">
    <citation type="submission" date="2018-06" db="EMBL/GenBank/DDBJ databases">
        <authorList>
            <person name="Zhirakovskaya E."/>
        </authorList>
    </citation>
    <scope>NUCLEOTIDE SEQUENCE</scope>
</reference>
<dbReference type="InterPro" id="IPR050571">
    <property type="entry name" value="Class-IV_PLP-Dep_Aminotrnsfr"/>
</dbReference>
<dbReference type="SUPFAM" id="SSF56752">
    <property type="entry name" value="D-aminoacid aminotransferase-like PLP-dependent enzymes"/>
    <property type="match status" value="1"/>
</dbReference>
<accession>A0A3B1AND1</accession>
<evidence type="ECO:0000256" key="6">
    <source>
        <dbReference type="ARBA" id="ARBA00023239"/>
    </source>
</evidence>
<comment type="catalytic activity">
    <reaction evidence="9">
        <text>4-amino-4-deoxychorismate = 4-aminobenzoate + pyruvate + H(+)</text>
        <dbReference type="Rhea" id="RHEA:16201"/>
        <dbReference type="ChEBI" id="CHEBI:15361"/>
        <dbReference type="ChEBI" id="CHEBI:15378"/>
        <dbReference type="ChEBI" id="CHEBI:17836"/>
        <dbReference type="ChEBI" id="CHEBI:58406"/>
        <dbReference type="EC" id="4.1.3.38"/>
    </reaction>
</comment>
<dbReference type="InterPro" id="IPR036038">
    <property type="entry name" value="Aminotransferase-like"/>
</dbReference>
<evidence type="ECO:0000256" key="5">
    <source>
        <dbReference type="ARBA" id="ARBA00022909"/>
    </source>
</evidence>
<comment type="subunit">
    <text evidence="3">Homodimer.</text>
</comment>
<sequence length="223" mass="24302">AMPEPTLLLSEAMSLCAGEVNGVLKIIVTRGTGERGYAPPAQAVTTRVLSLSSAVIFPAEYYRDGVSVRVCDTRLADNPTLAGIKHLNRLEQVLARAEWQDKGESMQAVEGLMLDNNNNVIEGIMSNLFCVQEDGSGPVLKTPLLTHCGVKGIIRENIINVAEAAGISVQETTLELADVYRSQELFLCNTLMGIWPVRQLEEQHFAVGPMTRQLSQALESLHD</sequence>
<evidence type="ECO:0000256" key="3">
    <source>
        <dbReference type="ARBA" id="ARBA00011738"/>
    </source>
</evidence>
<dbReference type="InterPro" id="IPR018300">
    <property type="entry name" value="Aminotrans_IV_CS"/>
</dbReference>
<comment type="pathway">
    <text evidence="7">Cofactor biosynthesis; tetrahydrofolate biosynthesis; 4-aminobenzoate from chorismate: step 2/2.</text>
</comment>
<dbReference type="PANTHER" id="PTHR42743:SF2">
    <property type="entry name" value="AMINODEOXYCHORISMATE LYASE"/>
    <property type="match status" value="1"/>
</dbReference>
<dbReference type="FunFam" id="3.20.10.10:FF:000002">
    <property type="entry name" value="D-alanine aminotransferase"/>
    <property type="match status" value="1"/>
</dbReference>
<dbReference type="GO" id="GO:0046656">
    <property type="term" value="P:folic acid biosynthetic process"/>
    <property type="evidence" value="ECO:0007669"/>
    <property type="project" value="UniProtKB-KW"/>
</dbReference>
<dbReference type="GO" id="GO:0008696">
    <property type="term" value="F:4-amino-4-deoxychorismate lyase activity"/>
    <property type="evidence" value="ECO:0007669"/>
    <property type="project" value="UniProtKB-EC"/>
</dbReference>
<comment type="similarity">
    <text evidence="2">Belongs to the class-IV pyridoxal-phosphate-dependent aminotransferase family.</text>
</comment>
<protein>
    <recommendedName>
        <fullName evidence="8">aminodeoxychorismate lyase</fullName>
        <ecNumber evidence="8">4.1.3.38</ecNumber>
    </recommendedName>
</protein>
<dbReference type="EC" id="4.1.3.38" evidence="8"/>
<gene>
    <name evidence="10" type="ORF">MNBD_GAMMA19-378</name>
</gene>
<evidence type="ECO:0000256" key="1">
    <source>
        <dbReference type="ARBA" id="ARBA00001933"/>
    </source>
</evidence>
<dbReference type="PROSITE" id="PS00770">
    <property type="entry name" value="AA_TRANSFER_CLASS_4"/>
    <property type="match status" value="1"/>
</dbReference>
<dbReference type="InterPro" id="IPR043132">
    <property type="entry name" value="BCAT-like_C"/>
</dbReference>
<evidence type="ECO:0000256" key="2">
    <source>
        <dbReference type="ARBA" id="ARBA00009320"/>
    </source>
</evidence>
<dbReference type="InterPro" id="IPR017824">
    <property type="entry name" value="Aminodeoxychorismate_lyase_IV"/>
</dbReference>
<dbReference type="AlphaFoldDB" id="A0A3B1AND1"/>
<organism evidence="10">
    <name type="scientific">hydrothermal vent metagenome</name>
    <dbReference type="NCBI Taxonomy" id="652676"/>
    <lineage>
        <taxon>unclassified sequences</taxon>
        <taxon>metagenomes</taxon>
        <taxon>ecological metagenomes</taxon>
    </lineage>
</organism>
<dbReference type="EMBL" id="UOFV01000525">
    <property type="protein sequence ID" value="VAX05252.1"/>
    <property type="molecule type" value="Genomic_DNA"/>
</dbReference>
<keyword evidence="6 10" id="KW-0456">Lyase</keyword>
<dbReference type="PANTHER" id="PTHR42743">
    <property type="entry name" value="AMINO-ACID AMINOTRANSFERASE"/>
    <property type="match status" value="1"/>
</dbReference>
<keyword evidence="5" id="KW-0289">Folate biosynthesis</keyword>
<evidence type="ECO:0000313" key="10">
    <source>
        <dbReference type="EMBL" id="VAX05252.1"/>
    </source>
</evidence>
<dbReference type="GO" id="GO:0008153">
    <property type="term" value="P:4-aminobenzoate biosynthetic process"/>
    <property type="evidence" value="ECO:0007669"/>
    <property type="project" value="TreeGrafter"/>
</dbReference>
<keyword evidence="4" id="KW-0663">Pyridoxal phosphate</keyword>
<evidence type="ECO:0000256" key="9">
    <source>
        <dbReference type="ARBA" id="ARBA00049529"/>
    </source>
</evidence>
<dbReference type="GO" id="GO:0005829">
    <property type="term" value="C:cytosol"/>
    <property type="evidence" value="ECO:0007669"/>
    <property type="project" value="TreeGrafter"/>
</dbReference>
<dbReference type="Pfam" id="PF01063">
    <property type="entry name" value="Aminotran_4"/>
    <property type="match status" value="1"/>
</dbReference>
<evidence type="ECO:0000256" key="8">
    <source>
        <dbReference type="ARBA" id="ARBA00035676"/>
    </source>
</evidence>
<evidence type="ECO:0000256" key="4">
    <source>
        <dbReference type="ARBA" id="ARBA00022898"/>
    </source>
</evidence>
<dbReference type="GO" id="GO:0030170">
    <property type="term" value="F:pyridoxal phosphate binding"/>
    <property type="evidence" value="ECO:0007669"/>
    <property type="project" value="InterPro"/>
</dbReference>
<dbReference type="InterPro" id="IPR043131">
    <property type="entry name" value="BCAT-like_N"/>
</dbReference>
<dbReference type="Gene3D" id="3.30.470.10">
    <property type="match status" value="1"/>
</dbReference>
<comment type="cofactor">
    <cofactor evidence="1">
        <name>pyridoxal 5'-phosphate</name>
        <dbReference type="ChEBI" id="CHEBI:597326"/>
    </cofactor>
</comment>
<proteinExistence type="inferred from homology"/>
<feature type="non-terminal residue" evidence="10">
    <location>
        <position position="1"/>
    </location>
</feature>
<dbReference type="InterPro" id="IPR001544">
    <property type="entry name" value="Aminotrans_IV"/>
</dbReference>